<evidence type="ECO:0000313" key="2">
    <source>
        <dbReference type="EMBL" id="KAK8022657.1"/>
    </source>
</evidence>
<feature type="transmembrane region" description="Helical" evidence="1">
    <location>
        <begin position="123"/>
        <end position="152"/>
    </location>
</feature>
<feature type="transmembrane region" description="Helical" evidence="1">
    <location>
        <begin position="238"/>
        <end position="261"/>
    </location>
</feature>
<keyword evidence="1" id="KW-0472">Membrane</keyword>
<keyword evidence="3" id="KW-1185">Reference proteome</keyword>
<evidence type="ECO:0000313" key="3">
    <source>
        <dbReference type="Proteomes" id="UP001444661"/>
    </source>
</evidence>
<feature type="transmembrane region" description="Helical" evidence="1">
    <location>
        <begin position="93"/>
        <end position="111"/>
    </location>
</feature>
<proteinExistence type="predicted"/>
<dbReference type="EMBL" id="JAQQWK010000012">
    <property type="protein sequence ID" value="KAK8022657.1"/>
    <property type="molecule type" value="Genomic_DNA"/>
</dbReference>
<sequence>MASNSSRFHHALFRAISSVPFLFVAIWCFRTMEPEKIVAFSQPAAASGFIDWDGGKLKMLDRFYGVEALDQAFRGAMASFAPSTLGYDSISSWQFFHFLVDMGPIYTIWFLESSRALNAWSPAYFPTFFALLGQVVGVGTVVPLFYFLCIVFRPTQTDLARAPRRQSHFQGSIPVVPLIMLFHTSVVFAMFLAPDLSARHYWTWAWQLSPLWIGLGNVAAHQAAALLGWKGSPSSSSFMAPGQMLGVMGLISAGVWTYTLLSSPHSLGTLFVPQAGPQAGLALHMRKALQADEVGVVIGIFLWLAYCFAELHVGGLLGNGWLLYFLLGPVAILCVGPGAAFALGWYARERILEAVGKP</sequence>
<feature type="transmembrane region" description="Helical" evidence="1">
    <location>
        <begin position="173"/>
        <end position="193"/>
    </location>
</feature>
<reference evidence="2 3" key="1">
    <citation type="submission" date="2023-01" db="EMBL/GenBank/DDBJ databases">
        <title>Analysis of 21 Apiospora genomes using comparative genomics revels a genus with tremendous synthesis potential of carbohydrate active enzymes and secondary metabolites.</title>
        <authorList>
            <person name="Sorensen T."/>
        </authorList>
    </citation>
    <scope>NUCLEOTIDE SEQUENCE [LARGE SCALE GENOMIC DNA]</scope>
    <source>
        <strain evidence="2 3">CBS 33761</strain>
    </source>
</reference>
<accession>A0ABR1RYU7</accession>
<gene>
    <name evidence="2" type="ORF">PG993_013424</name>
</gene>
<feature type="transmembrane region" description="Helical" evidence="1">
    <location>
        <begin position="294"/>
        <end position="315"/>
    </location>
</feature>
<feature type="transmembrane region" description="Helical" evidence="1">
    <location>
        <begin position="321"/>
        <end position="347"/>
    </location>
</feature>
<organism evidence="2 3">
    <name type="scientific">Apiospora rasikravindrae</name>
    <dbReference type="NCBI Taxonomy" id="990691"/>
    <lineage>
        <taxon>Eukaryota</taxon>
        <taxon>Fungi</taxon>
        <taxon>Dikarya</taxon>
        <taxon>Ascomycota</taxon>
        <taxon>Pezizomycotina</taxon>
        <taxon>Sordariomycetes</taxon>
        <taxon>Xylariomycetidae</taxon>
        <taxon>Amphisphaeriales</taxon>
        <taxon>Apiosporaceae</taxon>
        <taxon>Apiospora</taxon>
    </lineage>
</organism>
<protein>
    <submittedName>
        <fullName evidence="2">Uncharacterized protein</fullName>
    </submittedName>
</protein>
<comment type="caution">
    <text evidence="2">The sequence shown here is derived from an EMBL/GenBank/DDBJ whole genome shotgun (WGS) entry which is preliminary data.</text>
</comment>
<keyword evidence="1" id="KW-0812">Transmembrane</keyword>
<dbReference type="Proteomes" id="UP001444661">
    <property type="component" value="Unassembled WGS sequence"/>
</dbReference>
<feature type="transmembrane region" description="Helical" evidence="1">
    <location>
        <begin position="12"/>
        <end position="29"/>
    </location>
</feature>
<keyword evidence="1" id="KW-1133">Transmembrane helix</keyword>
<evidence type="ECO:0000256" key="1">
    <source>
        <dbReference type="SAM" id="Phobius"/>
    </source>
</evidence>
<name>A0ABR1RYU7_9PEZI</name>